<comment type="caution">
    <text evidence="1">The sequence shown here is derived from an EMBL/GenBank/DDBJ whole genome shotgun (WGS) entry which is preliminary data.</text>
</comment>
<dbReference type="Proteomes" id="UP000050360">
    <property type="component" value="Unassembled WGS sequence"/>
</dbReference>
<evidence type="ECO:0000313" key="2">
    <source>
        <dbReference type="Proteomes" id="UP000050360"/>
    </source>
</evidence>
<organism evidence="1 2">
    <name type="scientific">Candidatus Methanoperedens nitratireducens</name>
    <dbReference type="NCBI Taxonomy" id="1392998"/>
    <lineage>
        <taxon>Archaea</taxon>
        <taxon>Methanobacteriati</taxon>
        <taxon>Methanobacteriota</taxon>
        <taxon>Stenosarchaea group</taxon>
        <taxon>Methanomicrobia</taxon>
        <taxon>Methanosarcinales</taxon>
        <taxon>ANME-2 cluster</taxon>
        <taxon>Candidatus Methanoperedentaceae</taxon>
        <taxon>Candidatus Methanoperedens</taxon>
    </lineage>
</organism>
<protein>
    <submittedName>
        <fullName evidence="1">Uncharacterized protein</fullName>
    </submittedName>
</protein>
<sequence length="407" mass="46018">MLDIFHKEFGKIPQIGASVDGMIFPEDMRTDGAALVLCRDDDAKIRVKGVNEKGVINSAGKLAKMIKCNNGCIVLHFPLVRVPSVLKSAEFFAKGYYYSKQCKGATIENQKEYASKFAQYCDKDNIFYLPPTILEIFAKQTGYSVPIIGVNVMHTQVRINSPSIFCNFRDIGGGIAALVIEKQDVNAIYDDIFSEKGKTIEETRRNVNKEFTVIKEFKAIFEKNILISLDGMAPVEAVENLIYAAEKKKEDLLGKLEKGEYKLYIPYELLFFNKKTNGVFLLGIGSYYPFELFPFYADLSDYSEDVALVYEIVEEKFELFISSLKNLKYNDRFTYFFLDVGVTTAFGEKVFEYKDKVKQLLGKNYFGILSCAPSAYLPLEFQARDNLSESGKNIFFSSAGTNACIKI</sequence>
<dbReference type="AlphaFoldDB" id="A0A0P8AHP4"/>
<accession>A0A0P8AHP4</accession>
<evidence type="ECO:0000313" key="1">
    <source>
        <dbReference type="EMBL" id="KPQ43957.1"/>
    </source>
</evidence>
<dbReference type="EMBL" id="LKCM01000119">
    <property type="protein sequence ID" value="KPQ43957.1"/>
    <property type="molecule type" value="Genomic_DNA"/>
</dbReference>
<gene>
    <name evidence="1" type="ORF">MPEBLZ_01488</name>
</gene>
<proteinExistence type="predicted"/>
<name>A0A0P8AHP4_9EURY</name>
<reference evidence="1 2" key="1">
    <citation type="submission" date="2015-09" db="EMBL/GenBank/DDBJ databases">
        <title>A metagenomics-based metabolic model of nitrate-dependent anaerobic oxidation of methane by Methanoperedens-like archaea.</title>
        <authorList>
            <person name="Arshad A."/>
            <person name="Speth D.R."/>
            <person name="De Graaf R.M."/>
            <person name="Op Den Camp H.J."/>
            <person name="Jetten M.S."/>
            <person name="Welte C.U."/>
        </authorList>
    </citation>
    <scope>NUCLEOTIDE SEQUENCE [LARGE SCALE GENOMIC DNA]</scope>
</reference>